<sequence>MLNYAEIDLSGASSPPPLEISLSKRAKRTPKPAVISYTEIDHRATTALQAAGREHALSREDTLRRTSGFTRKASVPSTPKDRKGSSNSFRDRKLSTCSSDSV</sequence>
<feature type="compositionally biased region" description="Basic and acidic residues" evidence="1">
    <location>
        <begin position="52"/>
        <end position="64"/>
    </location>
</feature>
<protein>
    <submittedName>
        <fullName evidence="2">Uncharacterized protein</fullName>
    </submittedName>
</protein>
<evidence type="ECO:0000313" key="3">
    <source>
        <dbReference type="Proteomes" id="UP000245119"/>
    </source>
</evidence>
<keyword evidence="3" id="KW-1185">Reference proteome</keyword>
<organism evidence="2 3">
    <name type="scientific">Pomacea canaliculata</name>
    <name type="common">Golden apple snail</name>
    <dbReference type="NCBI Taxonomy" id="400727"/>
    <lineage>
        <taxon>Eukaryota</taxon>
        <taxon>Metazoa</taxon>
        <taxon>Spiralia</taxon>
        <taxon>Lophotrochozoa</taxon>
        <taxon>Mollusca</taxon>
        <taxon>Gastropoda</taxon>
        <taxon>Caenogastropoda</taxon>
        <taxon>Architaenioglossa</taxon>
        <taxon>Ampullarioidea</taxon>
        <taxon>Ampullariidae</taxon>
        <taxon>Pomacea</taxon>
    </lineage>
</organism>
<evidence type="ECO:0000256" key="1">
    <source>
        <dbReference type="SAM" id="MobiDB-lite"/>
    </source>
</evidence>
<feature type="region of interest" description="Disordered" evidence="1">
    <location>
        <begin position="1"/>
        <end position="29"/>
    </location>
</feature>
<accession>A0A2T7PZ03</accession>
<evidence type="ECO:0000313" key="2">
    <source>
        <dbReference type="EMBL" id="PVD38630.1"/>
    </source>
</evidence>
<dbReference type="AlphaFoldDB" id="A0A2T7PZ03"/>
<proteinExistence type="predicted"/>
<feature type="region of interest" description="Disordered" evidence="1">
    <location>
        <begin position="50"/>
        <end position="102"/>
    </location>
</feature>
<reference evidence="2 3" key="1">
    <citation type="submission" date="2018-04" db="EMBL/GenBank/DDBJ databases">
        <title>The genome of golden apple snail Pomacea canaliculata provides insight into stress tolerance and invasive adaptation.</title>
        <authorList>
            <person name="Liu C."/>
            <person name="Liu B."/>
            <person name="Ren Y."/>
            <person name="Zhang Y."/>
            <person name="Wang H."/>
            <person name="Li S."/>
            <person name="Jiang F."/>
            <person name="Yin L."/>
            <person name="Zhang G."/>
            <person name="Qian W."/>
            <person name="Fan W."/>
        </authorList>
    </citation>
    <scope>NUCLEOTIDE SEQUENCE [LARGE SCALE GENOMIC DNA]</scope>
    <source>
        <strain evidence="2">SZHN2017</strain>
        <tissue evidence="2">Muscle</tissue>
    </source>
</reference>
<dbReference type="Proteomes" id="UP000245119">
    <property type="component" value="Linkage Group LG1"/>
</dbReference>
<gene>
    <name evidence="2" type="ORF">C0Q70_01246</name>
</gene>
<comment type="caution">
    <text evidence="2">The sequence shown here is derived from an EMBL/GenBank/DDBJ whole genome shotgun (WGS) entry which is preliminary data.</text>
</comment>
<feature type="compositionally biased region" description="Basic and acidic residues" evidence="1">
    <location>
        <begin position="79"/>
        <end position="94"/>
    </location>
</feature>
<dbReference type="EMBL" id="PZQS01000001">
    <property type="protein sequence ID" value="PVD38630.1"/>
    <property type="molecule type" value="Genomic_DNA"/>
</dbReference>
<name>A0A2T7PZ03_POMCA</name>